<evidence type="ECO:0000256" key="1">
    <source>
        <dbReference type="SAM" id="Phobius"/>
    </source>
</evidence>
<reference evidence="3" key="1">
    <citation type="journal article" date="2011" name="Nat. Biotechnol.">
        <title>The genomic sequence of the Chinese hamster ovary (CHO)-K1 cell line.</title>
        <authorList>
            <person name="Xu X."/>
            <person name="Nagarajan H."/>
            <person name="Lewis N.E."/>
            <person name="Pan S."/>
            <person name="Cai Z."/>
            <person name="Liu X."/>
            <person name="Chen W."/>
            <person name="Xie M."/>
            <person name="Wang W."/>
            <person name="Hammond S."/>
            <person name="Andersen M.R."/>
            <person name="Neff N."/>
            <person name="Passarelli B."/>
            <person name="Koh W."/>
            <person name="Fan H.C."/>
            <person name="Wang J."/>
            <person name="Gui Y."/>
            <person name="Lee K.H."/>
            <person name="Betenbaugh M.J."/>
            <person name="Quake S.R."/>
            <person name="Famili I."/>
            <person name="Palsson B.O."/>
            <person name="Wang J."/>
        </authorList>
    </citation>
    <scope>NUCLEOTIDE SEQUENCE [LARGE SCALE GENOMIC DNA]</scope>
    <source>
        <strain evidence="3">CHO K1 cell line</strain>
    </source>
</reference>
<name>G3HXG9_CRIGR</name>
<keyword evidence="1" id="KW-1133">Transmembrane helix</keyword>
<dbReference type="InParanoid" id="G3HXG9"/>
<feature type="transmembrane region" description="Helical" evidence="1">
    <location>
        <begin position="6"/>
        <end position="24"/>
    </location>
</feature>
<organism evidence="2 3">
    <name type="scientific">Cricetulus griseus</name>
    <name type="common">Chinese hamster</name>
    <name type="synonym">Cricetulus barabensis griseus</name>
    <dbReference type="NCBI Taxonomy" id="10029"/>
    <lineage>
        <taxon>Eukaryota</taxon>
        <taxon>Metazoa</taxon>
        <taxon>Chordata</taxon>
        <taxon>Craniata</taxon>
        <taxon>Vertebrata</taxon>
        <taxon>Euteleostomi</taxon>
        <taxon>Mammalia</taxon>
        <taxon>Eutheria</taxon>
        <taxon>Euarchontoglires</taxon>
        <taxon>Glires</taxon>
        <taxon>Rodentia</taxon>
        <taxon>Myomorpha</taxon>
        <taxon>Muroidea</taxon>
        <taxon>Cricetidae</taxon>
        <taxon>Cricetinae</taxon>
        <taxon>Cricetulus</taxon>
    </lineage>
</organism>
<evidence type="ECO:0000313" key="3">
    <source>
        <dbReference type="Proteomes" id="UP000001075"/>
    </source>
</evidence>
<sequence length="94" mass="10722">MTQPEDSFINILFLITYLPTILVVRRRSNIWILFGIRSTTYLGFSLCKAPFTRSSLGDAHLSHQNITFILDLRSQTGLKDSPQRNTCLCLICSQ</sequence>
<dbReference type="Proteomes" id="UP000001075">
    <property type="component" value="Unassembled WGS sequence"/>
</dbReference>
<evidence type="ECO:0000313" key="2">
    <source>
        <dbReference type="EMBL" id="EGW03899.1"/>
    </source>
</evidence>
<dbReference type="AlphaFoldDB" id="G3HXG9"/>
<keyword evidence="1" id="KW-0812">Transmembrane</keyword>
<keyword evidence="1" id="KW-0472">Membrane</keyword>
<dbReference type="EMBL" id="JH000871">
    <property type="protein sequence ID" value="EGW03899.1"/>
    <property type="molecule type" value="Genomic_DNA"/>
</dbReference>
<proteinExistence type="predicted"/>
<gene>
    <name evidence="2" type="ORF">I79_015692</name>
</gene>
<accession>G3HXG9</accession>
<protein>
    <submittedName>
        <fullName evidence="2">Uncharacterized protein</fullName>
    </submittedName>
</protein>